<dbReference type="EMBL" id="BAABHB010000002">
    <property type="protein sequence ID" value="GAA4399406.1"/>
    <property type="molecule type" value="Genomic_DNA"/>
</dbReference>
<dbReference type="Pfam" id="PF13030">
    <property type="entry name" value="DUF3891"/>
    <property type="match status" value="1"/>
</dbReference>
<name>A0ABP8K1S2_9BACT</name>
<evidence type="ECO:0000313" key="2">
    <source>
        <dbReference type="Proteomes" id="UP001500936"/>
    </source>
</evidence>
<gene>
    <name evidence="1" type="ORF">GCM10023187_11170</name>
</gene>
<accession>A0ABP8K1S2</accession>
<comment type="caution">
    <text evidence="1">The sequence shown here is derived from an EMBL/GenBank/DDBJ whole genome shotgun (WGS) entry which is preliminary data.</text>
</comment>
<proteinExistence type="predicted"/>
<organism evidence="1 2">
    <name type="scientific">Nibrella viscosa</name>
    <dbReference type="NCBI Taxonomy" id="1084524"/>
    <lineage>
        <taxon>Bacteria</taxon>
        <taxon>Pseudomonadati</taxon>
        <taxon>Bacteroidota</taxon>
        <taxon>Cytophagia</taxon>
        <taxon>Cytophagales</taxon>
        <taxon>Spirosomataceae</taxon>
        <taxon>Nibrella</taxon>
    </lineage>
</organism>
<dbReference type="InterPro" id="IPR024992">
    <property type="entry name" value="DUF3891"/>
</dbReference>
<reference evidence="2" key="1">
    <citation type="journal article" date="2019" name="Int. J. Syst. Evol. Microbiol.">
        <title>The Global Catalogue of Microorganisms (GCM) 10K type strain sequencing project: providing services to taxonomists for standard genome sequencing and annotation.</title>
        <authorList>
            <consortium name="The Broad Institute Genomics Platform"/>
            <consortium name="The Broad Institute Genome Sequencing Center for Infectious Disease"/>
            <person name="Wu L."/>
            <person name="Ma J."/>
        </authorList>
    </citation>
    <scope>NUCLEOTIDE SEQUENCE [LARGE SCALE GENOMIC DNA]</scope>
    <source>
        <strain evidence="2">JCM 17925</strain>
    </source>
</reference>
<evidence type="ECO:0000313" key="1">
    <source>
        <dbReference type="EMBL" id="GAA4399406.1"/>
    </source>
</evidence>
<keyword evidence="2" id="KW-1185">Reference proteome</keyword>
<dbReference type="Proteomes" id="UP001500936">
    <property type="component" value="Unassembled WGS sequence"/>
</dbReference>
<sequence length="246" mass="28546">MVQQPDHADLSGQIADTWRDPYFHSSPHCNDTIRAVYAHDDSWIPADQTPFWNDVQGEPFTFIQYPSALKTVLYTNGINTLEQENPYSALLVSLHYSSFMNKQVEAENSFLRHEEARQHRLKHELGIRNEEQQALLYYQFDFLQFCDNLSLYLCLNKPGTSKEEEHPFFREGFKNSEHFAFTSHQKIHAVWPSPNRVVVRPFPFTNSFEILLKTKEVSQDLIRSKGLIPAYSQTAFTAFPVQIAGE</sequence>
<protein>
    <submittedName>
        <fullName evidence="1">DUF3891 family protein</fullName>
    </submittedName>
</protein>